<organism evidence="1 2">
    <name type="scientific">Laribacter hongkongensis</name>
    <dbReference type="NCBI Taxonomy" id="168471"/>
    <lineage>
        <taxon>Bacteria</taxon>
        <taxon>Pseudomonadati</taxon>
        <taxon>Pseudomonadota</taxon>
        <taxon>Betaproteobacteria</taxon>
        <taxon>Neisseriales</taxon>
        <taxon>Aquaspirillaceae</taxon>
        <taxon>Laribacter</taxon>
    </lineage>
</organism>
<accession>A0A248LHP5</accession>
<protein>
    <submittedName>
        <fullName evidence="1">Uncharacterized protein</fullName>
    </submittedName>
</protein>
<reference evidence="2" key="1">
    <citation type="submission" date="2017-06" db="EMBL/GenBank/DDBJ databases">
        <title>Whole genome sequence of Laribacter hongkongensis LHGZ1.</title>
        <authorList>
            <person name="Chen D."/>
            <person name="Wu H."/>
            <person name="Chen J."/>
        </authorList>
    </citation>
    <scope>NUCLEOTIDE SEQUENCE [LARGE SCALE GENOMIC DNA]</scope>
    <source>
        <strain evidence="2">LHGZ1</strain>
    </source>
</reference>
<dbReference type="AlphaFoldDB" id="A0A248LHP5"/>
<proteinExistence type="predicted"/>
<sequence>MAFGYTLEDFDQPVVKALSGLVVGDGVEGDGIFARGCHIAYTSGRFATLVLRQRKTQTTALRTRLK</sequence>
<evidence type="ECO:0000313" key="1">
    <source>
        <dbReference type="EMBL" id="ASJ24011.1"/>
    </source>
</evidence>
<dbReference type="Proteomes" id="UP000197424">
    <property type="component" value="Chromosome"/>
</dbReference>
<evidence type="ECO:0000313" key="2">
    <source>
        <dbReference type="Proteomes" id="UP000197424"/>
    </source>
</evidence>
<gene>
    <name evidence="1" type="ORF">LHGZ1_1180</name>
</gene>
<dbReference type="EMBL" id="CP022115">
    <property type="protein sequence ID" value="ASJ24011.1"/>
    <property type="molecule type" value="Genomic_DNA"/>
</dbReference>
<name>A0A248LHP5_9NEIS</name>